<accession>A0AA88NDA3</accession>
<evidence type="ECO:0000313" key="3">
    <source>
        <dbReference type="Proteomes" id="UP001187415"/>
    </source>
</evidence>
<keyword evidence="1" id="KW-0175">Coiled coil</keyword>
<dbReference type="Proteomes" id="UP001187415">
    <property type="component" value="Unassembled WGS sequence"/>
</dbReference>
<gene>
    <name evidence="2" type="ORF">Q5P01_005162</name>
</gene>
<comment type="caution">
    <text evidence="2">The sequence shown here is derived from an EMBL/GenBank/DDBJ whole genome shotgun (WGS) entry which is preliminary data.</text>
</comment>
<sequence>MGAQASQSSSCELKNTKPLLQDSVIQGHGEDLLSAANEIKLLREESGVLKEQRKFMENEQRQVRQLQEELKVKDELLKRETRKRPTCTKADMGTLDLLIKAEEEIENTGRPSGMVWR</sequence>
<dbReference type="EMBL" id="JAUPFM010000003">
    <property type="protein sequence ID" value="KAK2856427.1"/>
    <property type="molecule type" value="Genomic_DNA"/>
</dbReference>
<dbReference type="AlphaFoldDB" id="A0AA88NDA3"/>
<feature type="coiled-coil region" evidence="1">
    <location>
        <begin position="39"/>
        <end position="83"/>
    </location>
</feature>
<evidence type="ECO:0000256" key="1">
    <source>
        <dbReference type="SAM" id="Coils"/>
    </source>
</evidence>
<name>A0AA88NDA3_CHASR</name>
<reference evidence="2" key="1">
    <citation type="submission" date="2023-07" db="EMBL/GenBank/DDBJ databases">
        <title>Chromosome-level Genome Assembly of Striped Snakehead (Channa striata).</title>
        <authorList>
            <person name="Liu H."/>
        </authorList>
    </citation>
    <scope>NUCLEOTIDE SEQUENCE</scope>
    <source>
        <strain evidence="2">Gz</strain>
        <tissue evidence="2">Muscle</tissue>
    </source>
</reference>
<evidence type="ECO:0000313" key="2">
    <source>
        <dbReference type="EMBL" id="KAK2856427.1"/>
    </source>
</evidence>
<proteinExistence type="predicted"/>
<organism evidence="2 3">
    <name type="scientific">Channa striata</name>
    <name type="common">Snakehead murrel</name>
    <name type="synonym">Ophicephalus striatus</name>
    <dbReference type="NCBI Taxonomy" id="64152"/>
    <lineage>
        <taxon>Eukaryota</taxon>
        <taxon>Metazoa</taxon>
        <taxon>Chordata</taxon>
        <taxon>Craniata</taxon>
        <taxon>Vertebrata</taxon>
        <taxon>Euteleostomi</taxon>
        <taxon>Actinopterygii</taxon>
        <taxon>Neopterygii</taxon>
        <taxon>Teleostei</taxon>
        <taxon>Neoteleostei</taxon>
        <taxon>Acanthomorphata</taxon>
        <taxon>Anabantaria</taxon>
        <taxon>Anabantiformes</taxon>
        <taxon>Channoidei</taxon>
        <taxon>Channidae</taxon>
        <taxon>Channa</taxon>
    </lineage>
</organism>
<keyword evidence="3" id="KW-1185">Reference proteome</keyword>
<protein>
    <submittedName>
        <fullName evidence="2">Uncharacterized protein</fullName>
    </submittedName>
</protein>